<evidence type="ECO:0000313" key="2">
    <source>
        <dbReference type="Proteomes" id="UP000683310"/>
    </source>
</evidence>
<gene>
    <name evidence="1" type="ORF">KHQ06_06620</name>
</gene>
<accession>A0ABX8CRZ7</accession>
<dbReference type="Proteomes" id="UP000683310">
    <property type="component" value="Chromosome"/>
</dbReference>
<dbReference type="EMBL" id="CP074371">
    <property type="protein sequence ID" value="QVI22686.1"/>
    <property type="molecule type" value="Genomic_DNA"/>
</dbReference>
<organism evidence="1 2">
    <name type="scientific">Nocardia tengchongensis</name>
    <dbReference type="NCBI Taxonomy" id="2055889"/>
    <lineage>
        <taxon>Bacteria</taxon>
        <taxon>Bacillati</taxon>
        <taxon>Actinomycetota</taxon>
        <taxon>Actinomycetes</taxon>
        <taxon>Mycobacteriales</taxon>
        <taxon>Nocardiaceae</taxon>
        <taxon>Nocardia</taxon>
    </lineage>
</organism>
<proteinExistence type="predicted"/>
<evidence type="ECO:0000313" key="1">
    <source>
        <dbReference type="EMBL" id="QVI22686.1"/>
    </source>
</evidence>
<evidence type="ECO:0008006" key="3">
    <source>
        <dbReference type="Google" id="ProtNLM"/>
    </source>
</evidence>
<sequence>MASTSLLPIYDDLAADRVAYVDVDLTTGEWYEVLDVGDKLKTGVVLAAFKKDSMVQKVIIKDDAPEAVQYLDVSDVDPLLRWHANNYPGVRGEIWSRVELEEFGSLRKGFIMKTGDCVSMVIIERSDIDGDLTSEELCAPAGI</sequence>
<protein>
    <recommendedName>
        <fullName evidence="3">Tudor domain-containing protein</fullName>
    </recommendedName>
</protein>
<name>A0ABX8CRZ7_9NOCA</name>
<reference evidence="1 2" key="1">
    <citation type="submission" date="2021-04" db="EMBL/GenBank/DDBJ databases">
        <title>Nocardia tengchongensis.</title>
        <authorList>
            <person name="Zhuang k."/>
            <person name="Ran Y."/>
            <person name="Li W."/>
        </authorList>
    </citation>
    <scope>NUCLEOTIDE SEQUENCE [LARGE SCALE GENOMIC DNA]</scope>
    <source>
        <strain evidence="1 2">CFH S0057</strain>
    </source>
</reference>
<keyword evidence="2" id="KW-1185">Reference proteome</keyword>